<evidence type="ECO:0000259" key="16">
    <source>
        <dbReference type="PROSITE" id="PS50112"/>
    </source>
</evidence>
<dbReference type="PANTHER" id="PTHR43065:SF10">
    <property type="entry name" value="PEROXIDE STRESS-ACTIVATED HISTIDINE KINASE MAK3"/>
    <property type="match status" value="1"/>
</dbReference>
<sequence length="737" mass="81788">MAESQQSNVKRPFSFVRWTKKIGLGPKTSFFVAMLAIASGIATYESLTIENAAYTRVLLIIDVAIVVILAIIITHRLIRTWRKGQVGGTGSMMHRRILRLFSLIAVAPALMVALFSALFFNIYFQRHFSDPVNMAVSESIAVADAYIKEHIQNIRSDVLAMAGQINRAPTRVLENRSLFDSYLSDQVIARNLSEAVVVDGNQNIIAQSDLSFALEFDKIAPTLFSEAREREIVITTNDGDDQVRALIRLDRLLDGFLYVGRFIEPRVLAHMERTRAAAAEYEQLKEEGFGIQIQFAVIFFLISLMVVLAAVWFGLVIASRLVGPIESLVRAAEQVRSGDLTAKVDESRAYDEMATLSRAFNRMTEQLSTQRQELEKTNTKLDERRRFTEAVLSGVSSGVIGLDKKGVINLPNRKATELLGHSEAELIGRPFSEIQPQMAALLDEIREKPYRVAERQIQLQSTNGHRHLLVRAAAEISDGSIQGFVVTLDDITDLVSAQRMAAWGDIARRIAHEIKNPLTPIQLSAERIKRKYGRQIQEDVDIFNQCTDTIIRQVGDIGQMVDEFSAFARMPTPEFKPEDLGELVGQAIFLQKIAHPEIEYLFEVPVSPMTCACDAPQVNRVLTNLLQNAADAIEGRDVAGGELPRGRIEVSLAVTADEICVEITDNGRGLPEENRSRLTEPYVTHREKGTGLGLAIVNKIMEEHGGSLAMTDAKEGTGACVRISFPVSKANLKTGND</sequence>
<dbReference type="PROSITE" id="PS50112">
    <property type="entry name" value="PAS"/>
    <property type="match status" value="1"/>
</dbReference>
<dbReference type="PRINTS" id="PR00344">
    <property type="entry name" value="BCTRLSENSOR"/>
</dbReference>
<keyword evidence="5" id="KW-0597">Phosphoprotein</keyword>
<evidence type="ECO:0000256" key="2">
    <source>
        <dbReference type="ARBA" id="ARBA00004651"/>
    </source>
</evidence>
<evidence type="ECO:0000313" key="19">
    <source>
        <dbReference type="Proteomes" id="UP000664761"/>
    </source>
</evidence>
<evidence type="ECO:0000256" key="12">
    <source>
        <dbReference type="ARBA" id="ARBA00023012"/>
    </source>
</evidence>
<reference evidence="18 19" key="1">
    <citation type="submission" date="2021-03" db="EMBL/GenBank/DDBJ databases">
        <title>Sneathiella sp. CAU 1612 isolated from Kang Won-do.</title>
        <authorList>
            <person name="Kim W."/>
        </authorList>
    </citation>
    <scope>NUCLEOTIDE SEQUENCE [LARGE SCALE GENOMIC DNA]</scope>
    <source>
        <strain evidence="18 19">CAU 1612</strain>
    </source>
</reference>
<accession>A0ABS3F8V8</accession>
<keyword evidence="9 18" id="KW-0418">Kinase</keyword>
<feature type="transmembrane region" description="Helical" evidence="14">
    <location>
        <begin position="30"/>
        <end position="47"/>
    </location>
</feature>
<keyword evidence="7 14" id="KW-0812">Transmembrane</keyword>
<proteinExistence type="predicted"/>
<feature type="transmembrane region" description="Helical" evidence="14">
    <location>
        <begin position="100"/>
        <end position="124"/>
    </location>
</feature>
<dbReference type="SUPFAM" id="SSF55785">
    <property type="entry name" value="PYP-like sensor domain (PAS domain)"/>
    <property type="match status" value="1"/>
</dbReference>
<evidence type="ECO:0000256" key="9">
    <source>
        <dbReference type="ARBA" id="ARBA00022777"/>
    </source>
</evidence>
<name>A0ABS3F8V8_9PROT</name>
<dbReference type="SUPFAM" id="SSF158472">
    <property type="entry name" value="HAMP domain-like"/>
    <property type="match status" value="1"/>
</dbReference>
<evidence type="ECO:0000256" key="3">
    <source>
        <dbReference type="ARBA" id="ARBA00012438"/>
    </source>
</evidence>
<dbReference type="Gene3D" id="6.10.340.10">
    <property type="match status" value="1"/>
</dbReference>
<dbReference type="Gene3D" id="3.30.450.20">
    <property type="entry name" value="PAS domain"/>
    <property type="match status" value="1"/>
</dbReference>
<keyword evidence="8" id="KW-0547">Nucleotide-binding</keyword>
<dbReference type="Pfam" id="PF02518">
    <property type="entry name" value="HATPase_c"/>
    <property type="match status" value="1"/>
</dbReference>
<evidence type="ECO:0000256" key="4">
    <source>
        <dbReference type="ARBA" id="ARBA00022475"/>
    </source>
</evidence>
<dbReference type="SUPFAM" id="SSF47384">
    <property type="entry name" value="Homodimeric domain of signal transducing histidine kinase"/>
    <property type="match status" value="1"/>
</dbReference>
<evidence type="ECO:0000259" key="15">
    <source>
        <dbReference type="PROSITE" id="PS50109"/>
    </source>
</evidence>
<evidence type="ECO:0000256" key="7">
    <source>
        <dbReference type="ARBA" id="ARBA00022692"/>
    </source>
</evidence>
<keyword evidence="12" id="KW-0902">Two-component regulatory system</keyword>
<evidence type="ECO:0000256" key="6">
    <source>
        <dbReference type="ARBA" id="ARBA00022679"/>
    </source>
</evidence>
<dbReference type="InterPro" id="IPR004358">
    <property type="entry name" value="Sig_transdc_His_kin-like_C"/>
</dbReference>
<dbReference type="InterPro" id="IPR035965">
    <property type="entry name" value="PAS-like_dom_sf"/>
</dbReference>
<keyword evidence="6" id="KW-0808">Transferase</keyword>
<dbReference type="SMART" id="SM00388">
    <property type="entry name" value="HisKA"/>
    <property type="match status" value="1"/>
</dbReference>
<comment type="caution">
    <text evidence="18">The sequence shown here is derived from an EMBL/GenBank/DDBJ whole genome shotgun (WGS) entry which is preliminary data.</text>
</comment>
<comment type="catalytic activity">
    <reaction evidence="1">
        <text>ATP + protein L-histidine = ADP + protein N-phospho-L-histidine.</text>
        <dbReference type="EC" id="2.7.13.3"/>
    </reaction>
</comment>
<dbReference type="CDD" id="cd00130">
    <property type="entry name" value="PAS"/>
    <property type="match status" value="1"/>
</dbReference>
<evidence type="ECO:0000256" key="8">
    <source>
        <dbReference type="ARBA" id="ARBA00022741"/>
    </source>
</evidence>
<keyword evidence="10" id="KW-0067">ATP-binding</keyword>
<dbReference type="InterPro" id="IPR013767">
    <property type="entry name" value="PAS_fold"/>
</dbReference>
<keyword evidence="13 14" id="KW-0472">Membrane</keyword>
<dbReference type="EC" id="2.7.13.3" evidence="3"/>
<dbReference type="InterPro" id="IPR003661">
    <property type="entry name" value="HisK_dim/P_dom"/>
</dbReference>
<dbReference type="SMART" id="SM00304">
    <property type="entry name" value="HAMP"/>
    <property type="match status" value="1"/>
</dbReference>
<protein>
    <recommendedName>
        <fullName evidence="3">histidine kinase</fullName>
        <ecNumber evidence="3">2.7.13.3</ecNumber>
    </recommendedName>
</protein>
<dbReference type="InterPro" id="IPR003594">
    <property type="entry name" value="HATPase_dom"/>
</dbReference>
<evidence type="ECO:0000256" key="1">
    <source>
        <dbReference type="ARBA" id="ARBA00000085"/>
    </source>
</evidence>
<dbReference type="InterPro" id="IPR036097">
    <property type="entry name" value="HisK_dim/P_sf"/>
</dbReference>
<evidence type="ECO:0000256" key="11">
    <source>
        <dbReference type="ARBA" id="ARBA00022989"/>
    </source>
</evidence>
<feature type="transmembrane region" description="Helical" evidence="14">
    <location>
        <begin position="295"/>
        <end position="318"/>
    </location>
</feature>
<dbReference type="PANTHER" id="PTHR43065">
    <property type="entry name" value="SENSOR HISTIDINE KINASE"/>
    <property type="match status" value="1"/>
</dbReference>
<dbReference type="Pfam" id="PF00512">
    <property type="entry name" value="HisKA"/>
    <property type="match status" value="1"/>
</dbReference>
<dbReference type="SMART" id="SM00091">
    <property type="entry name" value="PAS"/>
    <property type="match status" value="1"/>
</dbReference>
<feature type="domain" description="HAMP" evidence="17">
    <location>
        <begin position="319"/>
        <end position="372"/>
    </location>
</feature>
<comment type="subcellular location">
    <subcellularLocation>
        <location evidence="2">Cell membrane</location>
        <topology evidence="2">Multi-pass membrane protein</topology>
    </subcellularLocation>
</comment>
<dbReference type="InterPro" id="IPR005467">
    <property type="entry name" value="His_kinase_dom"/>
</dbReference>
<feature type="domain" description="Histidine kinase" evidence="15">
    <location>
        <begin position="509"/>
        <end position="729"/>
    </location>
</feature>
<feature type="domain" description="PAS" evidence="16">
    <location>
        <begin position="384"/>
        <end position="437"/>
    </location>
</feature>
<dbReference type="InterPro" id="IPR036890">
    <property type="entry name" value="HATPase_C_sf"/>
</dbReference>
<gene>
    <name evidence="18" type="ORF">J0X12_15145</name>
</gene>
<evidence type="ECO:0000259" key="17">
    <source>
        <dbReference type="PROSITE" id="PS50885"/>
    </source>
</evidence>
<evidence type="ECO:0000256" key="13">
    <source>
        <dbReference type="ARBA" id="ARBA00023136"/>
    </source>
</evidence>
<dbReference type="SUPFAM" id="SSF55874">
    <property type="entry name" value="ATPase domain of HSP90 chaperone/DNA topoisomerase II/histidine kinase"/>
    <property type="match status" value="1"/>
</dbReference>
<evidence type="ECO:0000256" key="5">
    <source>
        <dbReference type="ARBA" id="ARBA00022553"/>
    </source>
</evidence>
<evidence type="ECO:0000256" key="10">
    <source>
        <dbReference type="ARBA" id="ARBA00022840"/>
    </source>
</evidence>
<dbReference type="Proteomes" id="UP000664761">
    <property type="component" value="Unassembled WGS sequence"/>
</dbReference>
<keyword evidence="11 14" id="KW-1133">Transmembrane helix</keyword>
<dbReference type="PROSITE" id="PS50885">
    <property type="entry name" value="HAMP"/>
    <property type="match status" value="1"/>
</dbReference>
<dbReference type="Gene3D" id="1.10.287.130">
    <property type="match status" value="1"/>
</dbReference>
<evidence type="ECO:0000313" key="18">
    <source>
        <dbReference type="EMBL" id="MBO0334960.1"/>
    </source>
</evidence>
<dbReference type="CDD" id="cd06225">
    <property type="entry name" value="HAMP"/>
    <property type="match status" value="1"/>
</dbReference>
<dbReference type="Pfam" id="PF19312">
    <property type="entry name" value="NtrY_N"/>
    <property type="match status" value="1"/>
</dbReference>
<dbReference type="PIRSF" id="PIRSF037532">
    <property type="entry name" value="STHK_NtrY"/>
    <property type="match status" value="1"/>
</dbReference>
<keyword evidence="4" id="KW-1003">Cell membrane</keyword>
<dbReference type="NCBIfam" id="TIGR00229">
    <property type="entry name" value="sensory_box"/>
    <property type="match status" value="1"/>
</dbReference>
<dbReference type="InterPro" id="IPR000014">
    <property type="entry name" value="PAS"/>
</dbReference>
<evidence type="ECO:0000256" key="14">
    <source>
        <dbReference type="SAM" id="Phobius"/>
    </source>
</evidence>
<dbReference type="SMART" id="SM00387">
    <property type="entry name" value="HATPase_c"/>
    <property type="match status" value="1"/>
</dbReference>
<dbReference type="InterPro" id="IPR017232">
    <property type="entry name" value="NtrY"/>
</dbReference>
<dbReference type="Gene3D" id="3.30.565.10">
    <property type="entry name" value="Histidine kinase-like ATPase, C-terminal domain"/>
    <property type="match status" value="1"/>
</dbReference>
<dbReference type="CDD" id="cd00082">
    <property type="entry name" value="HisKA"/>
    <property type="match status" value="1"/>
</dbReference>
<dbReference type="Pfam" id="PF00672">
    <property type="entry name" value="HAMP"/>
    <property type="match status" value="1"/>
</dbReference>
<dbReference type="InterPro" id="IPR003660">
    <property type="entry name" value="HAMP_dom"/>
</dbReference>
<dbReference type="EMBL" id="JAFLNC010000005">
    <property type="protein sequence ID" value="MBO0334960.1"/>
    <property type="molecule type" value="Genomic_DNA"/>
</dbReference>
<dbReference type="PROSITE" id="PS50109">
    <property type="entry name" value="HIS_KIN"/>
    <property type="match status" value="1"/>
</dbReference>
<dbReference type="RefSeq" id="WP_207047276.1">
    <property type="nucleotide sequence ID" value="NZ_JAFLNC010000005.1"/>
</dbReference>
<dbReference type="InterPro" id="IPR045671">
    <property type="entry name" value="NtrY-like_N"/>
</dbReference>
<dbReference type="Pfam" id="PF00989">
    <property type="entry name" value="PAS"/>
    <property type="match status" value="1"/>
</dbReference>
<keyword evidence="19" id="KW-1185">Reference proteome</keyword>
<organism evidence="18 19">
    <name type="scientific">Sneathiella sedimenti</name>
    <dbReference type="NCBI Taxonomy" id="2816034"/>
    <lineage>
        <taxon>Bacteria</taxon>
        <taxon>Pseudomonadati</taxon>
        <taxon>Pseudomonadota</taxon>
        <taxon>Alphaproteobacteria</taxon>
        <taxon>Sneathiellales</taxon>
        <taxon>Sneathiellaceae</taxon>
        <taxon>Sneathiella</taxon>
    </lineage>
</organism>
<dbReference type="GO" id="GO:0016301">
    <property type="term" value="F:kinase activity"/>
    <property type="evidence" value="ECO:0007669"/>
    <property type="project" value="UniProtKB-KW"/>
</dbReference>
<feature type="transmembrane region" description="Helical" evidence="14">
    <location>
        <begin position="53"/>
        <end position="73"/>
    </location>
</feature>